<reference evidence="2 3" key="1">
    <citation type="journal article" date="2018" name="Sci. Rep.">
        <title>Genomic signatures of local adaptation to the degree of environmental predictability in rotifers.</title>
        <authorList>
            <person name="Franch-Gras L."/>
            <person name="Hahn C."/>
            <person name="Garcia-Roger E.M."/>
            <person name="Carmona M.J."/>
            <person name="Serra M."/>
            <person name="Gomez A."/>
        </authorList>
    </citation>
    <scope>NUCLEOTIDE SEQUENCE [LARGE SCALE GENOMIC DNA]</scope>
    <source>
        <strain evidence="2">HYR1</strain>
    </source>
</reference>
<protein>
    <submittedName>
        <fullName evidence="2">Uncharacterized protein</fullName>
    </submittedName>
</protein>
<feature type="chain" id="PRO_5017950329" evidence="1">
    <location>
        <begin position="25"/>
        <end position="89"/>
    </location>
</feature>
<dbReference type="EMBL" id="REGN01004476">
    <property type="protein sequence ID" value="RNA17300.1"/>
    <property type="molecule type" value="Genomic_DNA"/>
</dbReference>
<evidence type="ECO:0000256" key="1">
    <source>
        <dbReference type="SAM" id="SignalP"/>
    </source>
</evidence>
<proteinExistence type="predicted"/>
<sequence>MLELLISFVFSIIALLLVVSTTSSSSSSPSMNKIEIKFLLDLWIDINYAPIVGMLENFTRARERKTPLLYNSLLRLIELNLFIPLKLRN</sequence>
<dbReference type="AlphaFoldDB" id="A0A3M7R136"/>
<evidence type="ECO:0000313" key="3">
    <source>
        <dbReference type="Proteomes" id="UP000276133"/>
    </source>
</evidence>
<evidence type="ECO:0000313" key="2">
    <source>
        <dbReference type="EMBL" id="RNA17300.1"/>
    </source>
</evidence>
<keyword evidence="1" id="KW-0732">Signal</keyword>
<name>A0A3M7R136_BRAPC</name>
<gene>
    <name evidence="2" type="ORF">BpHYR1_044556</name>
</gene>
<organism evidence="2 3">
    <name type="scientific">Brachionus plicatilis</name>
    <name type="common">Marine rotifer</name>
    <name type="synonym">Brachionus muelleri</name>
    <dbReference type="NCBI Taxonomy" id="10195"/>
    <lineage>
        <taxon>Eukaryota</taxon>
        <taxon>Metazoa</taxon>
        <taxon>Spiralia</taxon>
        <taxon>Gnathifera</taxon>
        <taxon>Rotifera</taxon>
        <taxon>Eurotatoria</taxon>
        <taxon>Monogononta</taxon>
        <taxon>Pseudotrocha</taxon>
        <taxon>Ploima</taxon>
        <taxon>Brachionidae</taxon>
        <taxon>Brachionus</taxon>
    </lineage>
</organism>
<accession>A0A3M7R136</accession>
<dbReference type="Proteomes" id="UP000276133">
    <property type="component" value="Unassembled WGS sequence"/>
</dbReference>
<comment type="caution">
    <text evidence="2">The sequence shown here is derived from an EMBL/GenBank/DDBJ whole genome shotgun (WGS) entry which is preliminary data.</text>
</comment>
<keyword evidence="3" id="KW-1185">Reference proteome</keyword>
<feature type="signal peptide" evidence="1">
    <location>
        <begin position="1"/>
        <end position="24"/>
    </location>
</feature>